<accession>A0A9N9NZZ6</accession>
<organism evidence="2 3">
    <name type="scientific">Funneliformis caledonium</name>
    <dbReference type="NCBI Taxonomy" id="1117310"/>
    <lineage>
        <taxon>Eukaryota</taxon>
        <taxon>Fungi</taxon>
        <taxon>Fungi incertae sedis</taxon>
        <taxon>Mucoromycota</taxon>
        <taxon>Glomeromycotina</taxon>
        <taxon>Glomeromycetes</taxon>
        <taxon>Glomerales</taxon>
        <taxon>Glomeraceae</taxon>
        <taxon>Funneliformis</taxon>
    </lineage>
</organism>
<comment type="caution">
    <text evidence="2">The sequence shown here is derived from an EMBL/GenBank/DDBJ whole genome shotgun (WGS) entry which is preliminary data.</text>
</comment>
<evidence type="ECO:0000313" key="2">
    <source>
        <dbReference type="EMBL" id="CAG8775614.1"/>
    </source>
</evidence>
<sequence>VRHIKAIKSTSFSETNFLLIKEYTNRSRSKDAEDFNTANSKSEEETEETGYYHEERTKVIKANKKDQKQKNDDIHETFDDNVKV</sequence>
<dbReference type="EMBL" id="CAJVPQ010029809">
    <property type="protein sequence ID" value="CAG8775614.1"/>
    <property type="molecule type" value="Genomic_DNA"/>
</dbReference>
<gene>
    <name evidence="2" type="ORF">FCALED_LOCUS17806</name>
</gene>
<name>A0A9N9NZZ6_9GLOM</name>
<dbReference type="Proteomes" id="UP000789570">
    <property type="component" value="Unassembled WGS sequence"/>
</dbReference>
<feature type="non-terminal residue" evidence="2">
    <location>
        <position position="84"/>
    </location>
</feature>
<feature type="non-terminal residue" evidence="2">
    <location>
        <position position="1"/>
    </location>
</feature>
<proteinExistence type="predicted"/>
<evidence type="ECO:0000256" key="1">
    <source>
        <dbReference type="SAM" id="MobiDB-lite"/>
    </source>
</evidence>
<evidence type="ECO:0000313" key="3">
    <source>
        <dbReference type="Proteomes" id="UP000789570"/>
    </source>
</evidence>
<dbReference type="AlphaFoldDB" id="A0A9N9NZZ6"/>
<keyword evidence="3" id="KW-1185">Reference proteome</keyword>
<reference evidence="2" key="1">
    <citation type="submission" date="2021-06" db="EMBL/GenBank/DDBJ databases">
        <authorList>
            <person name="Kallberg Y."/>
            <person name="Tangrot J."/>
            <person name="Rosling A."/>
        </authorList>
    </citation>
    <scope>NUCLEOTIDE SEQUENCE</scope>
    <source>
        <strain evidence="2">UK204</strain>
    </source>
</reference>
<feature type="region of interest" description="Disordered" evidence="1">
    <location>
        <begin position="27"/>
        <end position="84"/>
    </location>
</feature>
<feature type="compositionally biased region" description="Basic and acidic residues" evidence="1">
    <location>
        <begin position="50"/>
        <end position="84"/>
    </location>
</feature>
<protein>
    <submittedName>
        <fullName evidence="2">4029_t:CDS:1</fullName>
    </submittedName>
</protein>